<dbReference type="OrthoDB" id="214253at2"/>
<gene>
    <name evidence="2" type="ORF">CK503_09725</name>
</gene>
<dbReference type="PANTHER" id="PTHR13847">
    <property type="entry name" value="SARCOSINE DEHYDROGENASE-RELATED"/>
    <property type="match status" value="1"/>
</dbReference>
<dbReference type="InterPro" id="IPR006076">
    <property type="entry name" value="FAD-dep_OxRdtase"/>
</dbReference>
<dbReference type="PANTHER" id="PTHR13847:SF261">
    <property type="entry name" value="FAD-DEPENDENT OXIDOREDUCTASE FAMILY PROTEIN"/>
    <property type="match status" value="1"/>
</dbReference>
<protein>
    <recommendedName>
        <fullName evidence="1">FAD dependent oxidoreductase domain-containing protein</fullName>
    </recommendedName>
</protein>
<reference evidence="2 3" key="1">
    <citation type="submission" date="2017-08" db="EMBL/GenBank/DDBJ databases">
        <title>Aliifodinibius alkalisoli sp. nov., isolated from saline alkaline soil.</title>
        <authorList>
            <person name="Liu D."/>
            <person name="Zhang G."/>
        </authorList>
    </citation>
    <scope>NUCLEOTIDE SEQUENCE [LARGE SCALE GENOMIC DNA]</scope>
    <source>
        <strain evidence="2 3">WN023</strain>
    </source>
</reference>
<dbReference type="SUPFAM" id="SSF54373">
    <property type="entry name" value="FAD-linked reductases, C-terminal domain"/>
    <property type="match status" value="1"/>
</dbReference>
<evidence type="ECO:0000313" key="2">
    <source>
        <dbReference type="EMBL" id="PAU93939.1"/>
    </source>
</evidence>
<dbReference type="Pfam" id="PF01266">
    <property type="entry name" value="DAO"/>
    <property type="match status" value="1"/>
</dbReference>
<comment type="caution">
    <text evidence="2">The sequence shown here is derived from an EMBL/GenBank/DDBJ whole genome shotgun (WGS) entry which is preliminary data.</text>
</comment>
<evidence type="ECO:0000313" key="3">
    <source>
        <dbReference type="Proteomes" id="UP000218831"/>
    </source>
</evidence>
<dbReference type="Proteomes" id="UP000218831">
    <property type="component" value="Unassembled WGS sequence"/>
</dbReference>
<dbReference type="EMBL" id="NSKE01000006">
    <property type="protein sequence ID" value="PAU93939.1"/>
    <property type="molecule type" value="Genomic_DNA"/>
</dbReference>
<feature type="domain" description="FAD dependent oxidoreductase" evidence="1">
    <location>
        <begin position="6"/>
        <end position="345"/>
    </location>
</feature>
<dbReference type="SUPFAM" id="SSF51905">
    <property type="entry name" value="FAD/NAD(P)-binding domain"/>
    <property type="match status" value="1"/>
</dbReference>
<dbReference type="GO" id="GO:0005737">
    <property type="term" value="C:cytoplasm"/>
    <property type="evidence" value="ECO:0007669"/>
    <property type="project" value="TreeGrafter"/>
</dbReference>
<dbReference type="Gene3D" id="3.50.50.60">
    <property type="entry name" value="FAD/NAD(P)-binding domain"/>
    <property type="match status" value="1"/>
</dbReference>
<evidence type="ECO:0000259" key="1">
    <source>
        <dbReference type="Pfam" id="PF01266"/>
    </source>
</evidence>
<keyword evidence="3" id="KW-1185">Reference proteome</keyword>
<organism evidence="2 3">
    <name type="scientific">Fodinibius salipaludis</name>
    <dbReference type="NCBI Taxonomy" id="2032627"/>
    <lineage>
        <taxon>Bacteria</taxon>
        <taxon>Pseudomonadati</taxon>
        <taxon>Balneolota</taxon>
        <taxon>Balneolia</taxon>
        <taxon>Balneolales</taxon>
        <taxon>Balneolaceae</taxon>
        <taxon>Fodinibius</taxon>
    </lineage>
</organism>
<name>A0A2A2GAS5_9BACT</name>
<proteinExistence type="predicted"/>
<sequence length="363" mass="40584">MPHQTDYCILGAGIAGLSLADALSAHDLNCVVVEKNTPGSGASGTTGGLVNPATGRRAKKTWKAEQCYDAIAANLEKVQAYSDTNFYQNNGLLRPALLEKMARKMKEQHENTTWPEGWCQWKCKDEIQEIHPGIKCVDGGLWLPIGLTVDIGSYIKAYGRYLKDNGLSIICGEQPYPILEDDYWLLELEEITIKADHLVFATGHTIATSPFWDWIPLELIKGQVAKFKKESGHLSFSHSISSLGYIARLDEEGTFIQGSTYEHDFNHLNPDEEGESYLRKRMRRTLPQLEEQSTLVDQWAGVRTSTPNYKPILGVHPAYSNLHLFSGLGSKGLLFGKFLAEHYADHLINGTPLYPEVDINRFT</sequence>
<dbReference type="AlphaFoldDB" id="A0A2A2GAS5"/>
<dbReference type="InterPro" id="IPR036188">
    <property type="entry name" value="FAD/NAD-bd_sf"/>
</dbReference>
<dbReference type="Gene3D" id="3.30.9.10">
    <property type="entry name" value="D-Amino Acid Oxidase, subunit A, domain 2"/>
    <property type="match status" value="1"/>
</dbReference>
<dbReference type="RefSeq" id="WP_095606615.1">
    <property type="nucleotide sequence ID" value="NZ_NSKE01000006.1"/>
</dbReference>
<accession>A0A2A2GAS5</accession>